<dbReference type="Proteomes" id="UP000234585">
    <property type="component" value="Unassembled WGS sequence"/>
</dbReference>
<gene>
    <name evidence="2" type="ORF">BDW47DRAFT_126745</name>
</gene>
<evidence type="ECO:0000256" key="1">
    <source>
        <dbReference type="SAM" id="MobiDB-lite"/>
    </source>
</evidence>
<evidence type="ECO:0000313" key="2">
    <source>
        <dbReference type="EMBL" id="PLB37067.1"/>
    </source>
</evidence>
<proteinExistence type="predicted"/>
<evidence type="ECO:0000313" key="3">
    <source>
        <dbReference type="Proteomes" id="UP000234585"/>
    </source>
</evidence>
<dbReference type="OrthoDB" id="4489964at2759"/>
<feature type="compositionally biased region" description="Polar residues" evidence="1">
    <location>
        <begin position="1"/>
        <end position="21"/>
    </location>
</feature>
<feature type="region of interest" description="Disordered" evidence="1">
    <location>
        <begin position="1"/>
        <end position="26"/>
    </location>
</feature>
<sequence>MDDTTVSKTSVYEQDDLQPTSEQEEQLDHMDKHIGNLQKEHPAWDLKASSRWWAPSIAFGADLQKTLDQDTHDKVNHCFAKIFEQNFAPPAVEESHTEMKSILTGHPDILRQMEASFFEREGALAEIYQYTTLDAAAGKALSSCAAKAR</sequence>
<dbReference type="EMBL" id="KZ559146">
    <property type="protein sequence ID" value="PLB37067.1"/>
    <property type="molecule type" value="Genomic_DNA"/>
</dbReference>
<organism evidence="2 3">
    <name type="scientific">Aspergillus candidus</name>
    <dbReference type="NCBI Taxonomy" id="41067"/>
    <lineage>
        <taxon>Eukaryota</taxon>
        <taxon>Fungi</taxon>
        <taxon>Dikarya</taxon>
        <taxon>Ascomycota</taxon>
        <taxon>Pezizomycotina</taxon>
        <taxon>Eurotiomycetes</taxon>
        <taxon>Eurotiomycetidae</taxon>
        <taxon>Eurotiales</taxon>
        <taxon>Aspergillaceae</taxon>
        <taxon>Aspergillus</taxon>
        <taxon>Aspergillus subgen. Circumdati</taxon>
    </lineage>
</organism>
<dbReference type="GeneID" id="36523759"/>
<accession>A0A2I2F8V8</accession>
<dbReference type="RefSeq" id="XP_024671079.1">
    <property type="nucleotide sequence ID" value="XM_024816599.1"/>
</dbReference>
<name>A0A2I2F8V8_ASPCN</name>
<keyword evidence="3" id="KW-1185">Reference proteome</keyword>
<dbReference type="STRING" id="41067.A0A2I2F8V8"/>
<dbReference type="AlphaFoldDB" id="A0A2I2F8V8"/>
<protein>
    <submittedName>
        <fullName evidence="2">Uncharacterized protein</fullName>
    </submittedName>
</protein>
<reference evidence="2 3" key="1">
    <citation type="submission" date="2017-12" db="EMBL/GenBank/DDBJ databases">
        <authorList>
            <consortium name="DOE Joint Genome Institute"/>
            <person name="Haridas S."/>
            <person name="Kjaerbolling I."/>
            <person name="Vesth T.C."/>
            <person name="Frisvad J.C."/>
            <person name="Nybo J.L."/>
            <person name="Theobald S."/>
            <person name="Kuo A."/>
            <person name="Bowyer P."/>
            <person name="Matsuda Y."/>
            <person name="Mondo S."/>
            <person name="Lyhne E.K."/>
            <person name="Kogle M.E."/>
            <person name="Clum A."/>
            <person name="Lipzen A."/>
            <person name="Salamov A."/>
            <person name="Ngan C.Y."/>
            <person name="Daum C."/>
            <person name="Chiniquy J."/>
            <person name="Barry K."/>
            <person name="LaButti K."/>
            <person name="Simmons B.A."/>
            <person name="Magnuson J.K."/>
            <person name="Mortensen U.H."/>
            <person name="Larsen T.O."/>
            <person name="Grigoriev I.V."/>
            <person name="Baker S.E."/>
            <person name="Andersen M.R."/>
            <person name="Nordberg H.P."/>
            <person name="Cantor M.N."/>
            <person name="Hua S.X."/>
        </authorList>
    </citation>
    <scope>NUCLEOTIDE SEQUENCE [LARGE SCALE GENOMIC DNA]</scope>
    <source>
        <strain evidence="2 3">CBS 102.13</strain>
    </source>
</reference>